<dbReference type="EMBL" id="CAMAPF010000216">
    <property type="protein sequence ID" value="CAH9113990.1"/>
    <property type="molecule type" value="Genomic_DNA"/>
</dbReference>
<keyword evidence="6" id="KW-0964">Secreted</keyword>
<dbReference type="AlphaFoldDB" id="A0AAV0E0L4"/>
<dbReference type="GO" id="GO:0016787">
    <property type="term" value="F:hydrolase activity"/>
    <property type="evidence" value="ECO:0007669"/>
    <property type="project" value="UniProtKB-KW"/>
</dbReference>
<keyword evidence="6" id="KW-0378">Hydrolase</keyword>
<name>A0AAV0E0L4_9ASTE</name>
<evidence type="ECO:0000256" key="5">
    <source>
        <dbReference type="ARBA" id="ARBA00023316"/>
    </source>
</evidence>
<evidence type="ECO:0000256" key="4">
    <source>
        <dbReference type="ARBA" id="ARBA00022512"/>
    </source>
</evidence>
<evidence type="ECO:0000256" key="2">
    <source>
        <dbReference type="ARBA" id="ARBA00004191"/>
    </source>
</evidence>
<evidence type="ECO:0000256" key="6">
    <source>
        <dbReference type="RuleBase" id="RU363114"/>
    </source>
</evidence>
<protein>
    <recommendedName>
        <fullName evidence="6">Pectin acetylesterase</fullName>
        <ecNumber evidence="6">3.1.1.-</ecNumber>
    </recommendedName>
</protein>
<reference evidence="7" key="1">
    <citation type="submission" date="2022-07" db="EMBL/GenBank/DDBJ databases">
        <authorList>
            <person name="Macas J."/>
            <person name="Novak P."/>
            <person name="Neumann P."/>
        </authorList>
    </citation>
    <scope>NUCLEOTIDE SEQUENCE</scope>
</reference>
<keyword evidence="5 6" id="KW-0961">Cell wall biogenesis/degradation</keyword>
<organism evidence="7 9">
    <name type="scientific">Cuscuta epithymum</name>
    <dbReference type="NCBI Taxonomy" id="186058"/>
    <lineage>
        <taxon>Eukaryota</taxon>
        <taxon>Viridiplantae</taxon>
        <taxon>Streptophyta</taxon>
        <taxon>Embryophyta</taxon>
        <taxon>Tracheophyta</taxon>
        <taxon>Spermatophyta</taxon>
        <taxon>Magnoliopsida</taxon>
        <taxon>eudicotyledons</taxon>
        <taxon>Gunneridae</taxon>
        <taxon>Pentapetalae</taxon>
        <taxon>asterids</taxon>
        <taxon>lamiids</taxon>
        <taxon>Solanales</taxon>
        <taxon>Convolvulaceae</taxon>
        <taxon>Cuscuteae</taxon>
        <taxon>Cuscuta</taxon>
        <taxon>Cuscuta subgen. Cuscuta</taxon>
    </lineage>
</organism>
<comment type="similarity">
    <text evidence="3 6">Belongs to the pectinacetylesterase family.</text>
</comment>
<comment type="caution">
    <text evidence="7">The sequence shown here is derived from an EMBL/GenBank/DDBJ whole genome shotgun (WGS) entry which is preliminary data.</text>
</comment>
<comment type="function">
    <text evidence="1 6">Hydrolyzes acetyl esters in homogalacturonan regions of pectin. In type I primary cell wall, galacturonic acid residues of pectin can be acetylated at the O-2 and O-3 positions. Decreasing the degree of acetylation of pectin gels in vitro alters their physical properties.</text>
</comment>
<keyword evidence="4 6" id="KW-0134">Cell wall</keyword>
<accession>A0AAV0E0L4</accession>
<dbReference type="InterPro" id="IPR004963">
    <property type="entry name" value="PAE/NOTUM"/>
</dbReference>
<evidence type="ECO:0000313" key="8">
    <source>
        <dbReference type="EMBL" id="CAH9144147.1"/>
    </source>
</evidence>
<sequence length="170" mass="19013">MPGTALPVQDPSTDPLSAWGDYFVFKGIFSDKRNESYFYHWNRVIVRYCDDGSFSGDVDQPDPLFYRGARIYRAVVKELMAKGMKDAKNVILAEGSAGGIGAMIHSDHFRSLFHPSVNVKCYIDSSLFLKLNNPKDAKFFKTVFGMVVKLQPFRLSAGGESATILGVYYC</sequence>
<keyword evidence="9" id="KW-1185">Reference proteome</keyword>
<dbReference type="EMBL" id="CAMAPF010001060">
    <property type="protein sequence ID" value="CAH9144147.1"/>
    <property type="molecule type" value="Genomic_DNA"/>
</dbReference>
<evidence type="ECO:0000256" key="3">
    <source>
        <dbReference type="ARBA" id="ARBA00005784"/>
    </source>
</evidence>
<comment type="subcellular location">
    <subcellularLocation>
        <location evidence="2 6">Secreted</location>
        <location evidence="2 6">Cell wall</location>
    </subcellularLocation>
</comment>
<proteinExistence type="inferred from homology"/>
<dbReference type="EC" id="3.1.1.-" evidence="6"/>
<evidence type="ECO:0000313" key="7">
    <source>
        <dbReference type="EMBL" id="CAH9113990.1"/>
    </source>
</evidence>
<dbReference type="GO" id="GO:0071555">
    <property type="term" value="P:cell wall organization"/>
    <property type="evidence" value="ECO:0007669"/>
    <property type="project" value="UniProtKB-KW"/>
</dbReference>
<evidence type="ECO:0000313" key="9">
    <source>
        <dbReference type="Proteomes" id="UP001152523"/>
    </source>
</evidence>
<dbReference type="PANTHER" id="PTHR21562">
    <property type="entry name" value="NOTUM-RELATED"/>
    <property type="match status" value="1"/>
</dbReference>
<gene>
    <name evidence="7" type="ORF">CEPIT_LOCUS20525</name>
    <name evidence="8" type="ORF">CEPIT_LOCUS41220</name>
</gene>
<dbReference type="Proteomes" id="UP001152523">
    <property type="component" value="Unassembled WGS sequence"/>
</dbReference>
<evidence type="ECO:0000256" key="1">
    <source>
        <dbReference type="ARBA" id="ARBA00003534"/>
    </source>
</evidence>
<dbReference type="Pfam" id="PF03283">
    <property type="entry name" value="PAE"/>
    <property type="match status" value="1"/>
</dbReference>